<dbReference type="PANTHER" id="PTHR31025">
    <property type="entry name" value="SI:CH211-196P9.1-RELATED"/>
    <property type="match status" value="1"/>
</dbReference>
<organism evidence="1 2">
    <name type="scientific">Ilyodon furcidens</name>
    <name type="common">goldbreast splitfin</name>
    <dbReference type="NCBI Taxonomy" id="33524"/>
    <lineage>
        <taxon>Eukaryota</taxon>
        <taxon>Metazoa</taxon>
        <taxon>Chordata</taxon>
        <taxon>Craniata</taxon>
        <taxon>Vertebrata</taxon>
        <taxon>Euteleostomi</taxon>
        <taxon>Actinopterygii</taxon>
        <taxon>Neopterygii</taxon>
        <taxon>Teleostei</taxon>
        <taxon>Neoteleostei</taxon>
        <taxon>Acanthomorphata</taxon>
        <taxon>Ovalentaria</taxon>
        <taxon>Atherinomorphae</taxon>
        <taxon>Cyprinodontiformes</taxon>
        <taxon>Goodeidae</taxon>
        <taxon>Ilyodon</taxon>
    </lineage>
</organism>
<dbReference type="PANTHER" id="PTHR31025:SF30">
    <property type="entry name" value="SI:DKEY-15H8.17"/>
    <property type="match status" value="1"/>
</dbReference>
<evidence type="ECO:0000313" key="1">
    <source>
        <dbReference type="EMBL" id="MEQ2257835.1"/>
    </source>
</evidence>
<accession>A0ABV0VKN5</accession>
<comment type="caution">
    <text evidence="1">The sequence shown here is derived from an EMBL/GenBank/DDBJ whole genome shotgun (WGS) entry which is preliminary data.</text>
</comment>
<reference evidence="1 2" key="1">
    <citation type="submission" date="2021-06" db="EMBL/GenBank/DDBJ databases">
        <authorList>
            <person name="Palmer J.M."/>
        </authorList>
    </citation>
    <scope>NUCLEOTIDE SEQUENCE [LARGE SCALE GENOMIC DNA]</scope>
    <source>
        <strain evidence="2">if_2019</strain>
        <tissue evidence="1">Muscle</tissue>
    </source>
</reference>
<name>A0ABV0VKN5_9TELE</name>
<gene>
    <name evidence="1" type="ORF">ILYODFUR_038914</name>
</gene>
<proteinExistence type="predicted"/>
<keyword evidence="2" id="KW-1185">Reference proteome</keyword>
<evidence type="ECO:0000313" key="2">
    <source>
        <dbReference type="Proteomes" id="UP001482620"/>
    </source>
</evidence>
<protein>
    <submittedName>
        <fullName evidence="1">Uncharacterized protein</fullName>
    </submittedName>
</protein>
<dbReference type="EMBL" id="JAHRIQ010114779">
    <property type="protein sequence ID" value="MEQ2257835.1"/>
    <property type="molecule type" value="Genomic_DNA"/>
</dbReference>
<dbReference type="Proteomes" id="UP001482620">
    <property type="component" value="Unassembled WGS sequence"/>
</dbReference>
<sequence>MFGSYYCFNIHYPVGLRSTLDFLQRCFFSINPERGTKVEHSKRRKIFAVNPRVLTLIADLADHEWTWTILCESCDMRCNVVAGY</sequence>